<feature type="transmembrane region" description="Helical" evidence="1">
    <location>
        <begin position="126"/>
        <end position="150"/>
    </location>
</feature>
<feature type="transmembrane region" description="Helical" evidence="1">
    <location>
        <begin position="227"/>
        <end position="248"/>
    </location>
</feature>
<evidence type="ECO:0000256" key="1">
    <source>
        <dbReference type="SAM" id="Phobius"/>
    </source>
</evidence>
<accession>A0A835YU36</accession>
<keyword evidence="1" id="KW-1133">Transmembrane helix</keyword>
<gene>
    <name evidence="2" type="ORF">JKP88DRAFT_326072</name>
</gene>
<feature type="transmembrane region" description="Helical" evidence="1">
    <location>
        <begin position="76"/>
        <end position="94"/>
    </location>
</feature>
<sequence length="394" mass="43092">MLKTKVFFTSAYMARLDKEGSLKQLSRLLKERRGLKRLDRLKFYLKSVAGMTGTILFWNGVFNLTFEGALAVKRPLLTQLAAIVAGGAVVLYVMHTEDAAAVNHDDEAFIKDAVQGNVRAFAERPLVMRLATFMKAFACNAAQVVMWWGVELLAEQYMFFPKPWGAVLLVLVGLVVLKGVDRLDVNMGLDDDDVEEDADAPAGGMGMAQGSTYLSPRPPRTPWCQTFLNGCELIAVVWLWTGCEWFIWDNYVFQHTVLRDALYTLTGFVVLLLTGTFIALAGVVSPMAMYGKVHRQLQAHEVVPLLLATTPTLATQGGAVGFWSPALSDACELAELVPQQSCAVSTKPAPLEIQQHEAGAESALPPRLVQLQSAEVAHTAARTVGAHFGRHSSI</sequence>
<keyword evidence="3" id="KW-1185">Reference proteome</keyword>
<evidence type="ECO:0000313" key="2">
    <source>
        <dbReference type="EMBL" id="KAG5179600.1"/>
    </source>
</evidence>
<keyword evidence="1" id="KW-0472">Membrane</keyword>
<comment type="caution">
    <text evidence="2">The sequence shown here is derived from an EMBL/GenBank/DDBJ whole genome shotgun (WGS) entry which is preliminary data.</text>
</comment>
<proteinExistence type="predicted"/>
<organism evidence="2 3">
    <name type="scientific">Tribonema minus</name>
    <dbReference type="NCBI Taxonomy" id="303371"/>
    <lineage>
        <taxon>Eukaryota</taxon>
        <taxon>Sar</taxon>
        <taxon>Stramenopiles</taxon>
        <taxon>Ochrophyta</taxon>
        <taxon>PX clade</taxon>
        <taxon>Xanthophyceae</taxon>
        <taxon>Tribonematales</taxon>
        <taxon>Tribonemataceae</taxon>
        <taxon>Tribonema</taxon>
    </lineage>
</organism>
<evidence type="ECO:0000313" key="3">
    <source>
        <dbReference type="Proteomes" id="UP000664859"/>
    </source>
</evidence>
<name>A0A835YU36_9STRA</name>
<reference evidence="2" key="1">
    <citation type="submission" date="2021-02" db="EMBL/GenBank/DDBJ databases">
        <title>First Annotated Genome of the Yellow-green Alga Tribonema minus.</title>
        <authorList>
            <person name="Mahan K.M."/>
        </authorList>
    </citation>
    <scope>NUCLEOTIDE SEQUENCE</scope>
    <source>
        <strain evidence="2">UTEX B ZZ1240</strain>
    </source>
</reference>
<dbReference type="AlphaFoldDB" id="A0A835YU36"/>
<protein>
    <submittedName>
        <fullName evidence="2">Uncharacterized protein</fullName>
    </submittedName>
</protein>
<feature type="transmembrane region" description="Helical" evidence="1">
    <location>
        <begin position="268"/>
        <end position="290"/>
    </location>
</feature>
<keyword evidence="1" id="KW-0812">Transmembrane</keyword>
<feature type="transmembrane region" description="Helical" evidence="1">
    <location>
        <begin position="162"/>
        <end position="180"/>
    </location>
</feature>
<dbReference type="EMBL" id="JAFCMP010000446">
    <property type="protein sequence ID" value="KAG5179600.1"/>
    <property type="molecule type" value="Genomic_DNA"/>
</dbReference>
<dbReference type="Proteomes" id="UP000664859">
    <property type="component" value="Unassembled WGS sequence"/>
</dbReference>
<feature type="transmembrane region" description="Helical" evidence="1">
    <location>
        <begin position="43"/>
        <end position="64"/>
    </location>
</feature>